<accession>A0A433SGC9</accession>
<keyword evidence="1" id="KW-0812">Transmembrane</keyword>
<comment type="caution">
    <text evidence="3">The sequence shown here is derived from an EMBL/GenBank/DDBJ whole genome shotgun (WGS) entry which is preliminary data.</text>
</comment>
<feature type="domain" description="Inner membrane protein YgaP-like transmembrane" evidence="2">
    <location>
        <begin position="1"/>
        <end position="60"/>
    </location>
</feature>
<organism evidence="3 4">
    <name type="scientific">Saezia sanguinis</name>
    <dbReference type="NCBI Taxonomy" id="1965230"/>
    <lineage>
        <taxon>Bacteria</taxon>
        <taxon>Pseudomonadati</taxon>
        <taxon>Pseudomonadota</taxon>
        <taxon>Betaproteobacteria</taxon>
        <taxon>Burkholderiales</taxon>
        <taxon>Saeziaceae</taxon>
        <taxon>Saezia</taxon>
    </lineage>
</organism>
<evidence type="ECO:0000313" key="3">
    <source>
        <dbReference type="EMBL" id="RUS67803.1"/>
    </source>
</evidence>
<dbReference type="InterPro" id="IPR021309">
    <property type="entry name" value="YgaP-like_TM"/>
</dbReference>
<dbReference type="Proteomes" id="UP000286947">
    <property type="component" value="Unassembled WGS sequence"/>
</dbReference>
<dbReference type="RefSeq" id="WP_126977490.1">
    <property type="nucleotide sequence ID" value="NZ_PQSP01000001.1"/>
</dbReference>
<evidence type="ECO:0000259" key="2">
    <source>
        <dbReference type="Pfam" id="PF11127"/>
    </source>
</evidence>
<keyword evidence="1" id="KW-0472">Membrane</keyword>
<proteinExistence type="predicted"/>
<reference evidence="3 4" key="1">
    <citation type="submission" date="2018-01" db="EMBL/GenBank/DDBJ databases">
        <title>Saezia sanguinis gen. nov., sp. nov., in the order Burkholderiales isolated from human blood.</title>
        <authorList>
            <person name="Medina-Pascual M.J."/>
            <person name="Valdezate S."/>
            <person name="Monzon S."/>
            <person name="Cuesta I."/>
            <person name="Carrasco G."/>
            <person name="Villalon P."/>
            <person name="Saez-Nieto J.A."/>
        </authorList>
    </citation>
    <scope>NUCLEOTIDE SEQUENCE [LARGE SCALE GENOMIC DNA]</scope>
    <source>
        <strain evidence="3 4">CNM695-12</strain>
    </source>
</reference>
<protein>
    <recommendedName>
        <fullName evidence="2">Inner membrane protein YgaP-like transmembrane domain-containing protein</fullName>
    </recommendedName>
</protein>
<evidence type="ECO:0000256" key="1">
    <source>
        <dbReference type="SAM" id="Phobius"/>
    </source>
</evidence>
<keyword evidence="4" id="KW-1185">Reference proteome</keyword>
<gene>
    <name evidence="3" type="ORF">CUZ56_00282</name>
</gene>
<dbReference type="Pfam" id="PF11127">
    <property type="entry name" value="YgaP-like_TM"/>
    <property type="match status" value="1"/>
</dbReference>
<keyword evidence="1" id="KW-1133">Transmembrane helix</keyword>
<feature type="transmembrane region" description="Helical" evidence="1">
    <location>
        <begin position="37"/>
        <end position="54"/>
    </location>
</feature>
<sequence>MSKNVCGIDRIWRIVLGVLLVVLTLTGVIGWWGWIGVVPIVTGSIGWCPFYMPFRFSTCKGRRG</sequence>
<evidence type="ECO:0000313" key="4">
    <source>
        <dbReference type="Proteomes" id="UP000286947"/>
    </source>
</evidence>
<name>A0A433SGC9_9BURK</name>
<dbReference type="EMBL" id="PQSP01000001">
    <property type="protein sequence ID" value="RUS67803.1"/>
    <property type="molecule type" value="Genomic_DNA"/>
</dbReference>
<dbReference type="AlphaFoldDB" id="A0A433SGC9"/>
<feature type="transmembrane region" description="Helical" evidence="1">
    <location>
        <begin position="12"/>
        <end position="31"/>
    </location>
</feature>